<dbReference type="GO" id="GO:0003677">
    <property type="term" value="F:DNA binding"/>
    <property type="evidence" value="ECO:0007669"/>
    <property type="project" value="InterPro"/>
</dbReference>
<dbReference type="Gene3D" id="3.40.50.1390">
    <property type="entry name" value="Resolvase, N-terminal catalytic domain"/>
    <property type="match status" value="1"/>
</dbReference>
<gene>
    <name evidence="3" type="ORF">C7435_3373</name>
</gene>
<dbReference type="RefSeq" id="WP_121212563.1">
    <property type="nucleotide sequence ID" value="NZ_RBIM01000010.1"/>
</dbReference>
<dbReference type="CDD" id="cd03768">
    <property type="entry name" value="SR_ResInv"/>
    <property type="match status" value="1"/>
</dbReference>
<dbReference type="PANTHER" id="PTHR30461">
    <property type="entry name" value="DNA-INVERTASE FROM LAMBDOID PROPHAGE"/>
    <property type="match status" value="1"/>
</dbReference>
<sequence>MIIGYARTSTADQEAGLEAQVRDLGAAGADKVFSEQVSATKKRSELDSAIDYLRDDDVLVVTKLDRLARSIRDLMEIVERIRSKGASLRILAMDLDTGSATGKLMLGILGSVAEFEREIMLERQREGIAKAKAEGKYKGRAPTARRKADDVLRLLGDGLTEAAVGEALGISRSSVQRIKRAGAA</sequence>
<evidence type="ECO:0000259" key="2">
    <source>
        <dbReference type="PROSITE" id="PS51736"/>
    </source>
</evidence>
<comment type="similarity">
    <text evidence="1">Belongs to the site-specific recombinase resolvase family.</text>
</comment>
<dbReference type="Pfam" id="PF13384">
    <property type="entry name" value="HTH_23"/>
    <property type="match status" value="1"/>
</dbReference>
<name>A0A495CZ65_9PROT</name>
<accession>A0A495CZ65</accession>
<dbReference type="OrthoDB" id="2290206at2"/>
<evidence type="ECO:0000313" key="4">
    <source>
        <dbReference type="Proteomes" id="UP000273675"/>
    </source>
</evidence>
<dbReference type="AlphaFoldDB" id="A0A495CZ65"/>
<comment type="caution">
    <text evidence="3">The sequence shown here is derived from an EMBL/GenBank/DDBJ whole genome shotgun (WGS) entry which is preliminary data.</text>
</comment>
<dbReference type="InterPro" id="IPR050639">
    <property type="entry name" value="SSR_resolvase"/>
</dbReference>
<dbReference type="GO" id="GO:0000150">
    <property type="term" value="F:DNA strand exchange activity"/>
    <property type="evidence" value="ECO:0007669"/>
    <property type="project" value="InterPro"/>
</dbReference>
<proteinExistence type="inferred from homology"/>
<evidence type="ECO:0000313" key="3">
    <source>
        <dbReference type="EMBL" id="RKQ89512.1"/>
    </source>
</evidence>
<organism evidence="3 4">
    <name type="scientific">Maricaulis maris</name>
    <dbReference type="NCBI Taxonomy" id="74318"/>
    <lineage>
        <taxon>Bacteria</taxon>
        <taxon>Pseudomonadati</taxon>
        <taxon>Pseudomonadota</taxon>
        <taxon>Alphaproteobacteria</taxon>
        <taxon>Maricaulales</taxon>
        <taxon>Maricaulaceae</taxon>
        <taxon>Maricaulis</taxon>
    </lineage>
</organism>
<dbReference type="PROSITE" id="PS51736">
    <property type="entry name" value="RECOMBINASES_3"/>
    <property type="match status" value="1"/>
</dbReference>
<dbReference type="Proteomes" id="UP000273675">
    <property type="component" value="Unassembled WGS sequence"/>
</dbReference>
<dbReference type="InterPro" id="IPR006119">
    <property type="entry name" value="Resolv_N"/>
</dbReference>
<dbReference type="PANTHER" id="PTHR30461:SF26">
    <property type="entry name" value="RESOLVASE HOMOLOG YNEB"/>
    <property type="match status" value="1"/>
</dbReference>
<dbReference type="SUPFAM" id="SSF53041">
    <property type="entry name" value="Resolvase-like"/>
    <property type="match status" value="1"/>
</dbReference>
<dbReference type="InterPro" id="IPR036162">
    <property type="entry name" value="Resolvase-like_N_sf"/>
</dbReference>
<reference evidence="3 4" key="1">
    <citation type="submission" date="2018-10" db="EMBL/GenBank/DDBJ databases">
        <title>Genomic Encyclopedia of Type Strains, Phase IV (KMG-IV): sequencing the most valuable type-strain genomes for metagenomic binning, comparative biology and taxonomic classification.</title>
        <authorList>
            <person name="Goeker M."/>
        </authorList>
    </citation>
    <scope>NUCLEOTIDE SEQUENCE [LARGE SCALE GENOMIC DNA]</scope>
    <source>
        <strain evidence="3 4">DSM 4734</strain>
    </source>
</reference>
<dbReference type="Pfam" id="PF00239">
    <property type="entry name" value="Resolvase"/>
    <property type="match status" value="1"/>
</dbReference>
<dbReference type="SMART" id="SM00857">
    <property type="entry name" value="Resolvase"/>
    <property type="match status" value="1"/>
</dbReference>
<protein>
    <submittedName>
        <fullName evidence="3">DNA invertase Pin-like site-specific DNA recombinase</fullName>
    </submittedName>
</protein>
<dbReference type="EMBL" id="RBIM01000010">
    <property type="protein sequence ID" value="RKQ89512.1"/>
    <property type="molecule type" value="Genomic_DNA"/>
</dbReference>
<evidence type="ECO:0000256" key="1">
    <source>
        <dbReference type="ARBA" id="ARBA00009913"/>
    </source>
</evidence>
<feature type="domain" description="Resolvase/invertase-type recombinase catalytic" evidence="2">
    <location>
        <begin position="1"/>
        <end position="135"/>
    </location>
</feature>